<dbReference type="Gene3D" id="1.10.287.810">
    <property type="entry name" value="Mitochondrial import inner membrane translocase subunit tim13 like domains"/>
    <property type="match status" value="1"/>
</dbReference>
<protein>
    <recommendedName>
        <fullName evidence="1">Mitochondrial import inner membrane translocase subunit</fullName>
    </recommendedName>
</protein>
<comment type="function">
    <text evidence="1">Mitochondrial intermembrane chaperone that participates in the import and insertion of some multi-pass transmembrane proteins into the mitochondrial inner membrane. Also required for the transfer of beta-barrel precursors from the TOM complex to the sorting and assembly machinery (SAM complex) of the outer membrane. Acts as a chaperone-like protein that protects the hydrophobic precursors from aggregation and guide them through the mitochondrial intermembrane space.</text>
</comment>
<organism evidence="3 4">
    <name type="scientific">Sorghum bicolor</name>
    <name type="common">Sorghum</name>
    <name type="synonym">Sorghum vulgare</name>
    <dbReference type="NCBI Taxonomy" id="4558"/>
    <lineage>
        <taxon>Eukaryota</taxon>
        <taxon>Viridiplantae</taxon>
        <taxon>Streptophyta</taxon>
        <taxon>Embryophyta</taxon>
        <taxon>Tracheophyta</taxon>
        <taxon>Spermatophyta</taxon>
        <taxon>Magnoliopsida</taxon>
        <taxon>Liliopsida</taxon>
        <taxon>Poales</taxon>
        <taxon>Poaceae</taxon>
        <taxon>PACMAD clade</taxon>
        <taxon>Panicoideae</taxon>
        <taxon>Andropogonodae</taxon>
        <taxon>Andropogoneae</taxon>
        <taxon>Sorghinae</taxon>
        <taxon>Sorghum</taxon>
    </lineage>
</organism>
<name>A0A921RRB0_SORBI</name>
<dbReference type="SUPFAM" id="SSF144122">
    <property type="entry name" value="Tim10-like"/>
    <property type="match status" value="1"/>
</dbReference>
<keyword evidence="1" id="KW-0496">Mitochondrion</keyword>
<dbReference type="InterPro" id="IPR035427">
    <property type="entry name" value="Tim10-like_dom_sf"/>
</dbReference>
<dbReference type="EMBL" id="CM027681">
    <property type="protein sequence ID" value="KAG0544398.1"/>
    <property type="molecule type" value="Genomic_DNA"/>
</dbReference>
<evidence type="ECO:0000256" key="1">
    <source>
        <dbReference type="RuleBase" id="RU367043"/>
    </source>
</evidence>
<keyword evidence="1" id="KW-0811">Translocation</keyword>
<keyword evidence="1" id="KW-0472">Membrane</keyword>
<proteinExistence type="inferred from homology"/>
<comment type="similarity">
    <text evidence="1">Belongs to the small Tim family.</text>
</comment>
<keyword evidence="1" id="KW-1015">Disulfide bond</keyword>
<keyword evidence="1" id="KW-0813">Transport</keyword>
<dbReference type="AlphaFoldDB" id="A0A921RRB0"/>
<feature type="domain" description="Tim10-like" evidence="2">
    <location>
        <begin position="19"/>
        <end position="73"/>
    </location>
</feature>
<keyword evidence="1" id="KW-0653">Protein transport</keyword>
<evidence type="ECO:0000313" key="3">
    <source>
        <dbReference type="EMBL" id="KAG0544398.1"/>
    </source>
</evidence>
<dbReference type="Proteomes" id="UP000807115">
    <property type="component" value="Chromosome 2"/>
</dbReference>
<dbReference type="GO" id="GO:0005743">
    <property type="term" value="C:mitochondrial inner membrane"/>
    <property type="evidence" value="ECO:0007669"/>
    <property type="project" value="UniProtKB-SubCell"/>
</dbReference>
<comment type="subcellular location">
    <subcellularLocation>
        <location evidence="1">Mitochondrion inner membrane</location>
        <topology evidence="1">Peripheral membrane protein</topology>
        <orientation evidence="1">Intermembrane side</orientation>
    </subcellularLocation>
</comment>
<keyword evidence="1" id="KW-0143">Chaperone</keyword>
<dbReference type="GO" id="GO:0015031">
    <property type="term" value="P:protein transport"/>
    <property type="evidence" value="ECO:0007669"/>
    <property type="project" value="UniProtKB-KW"/>
</dbReference>
<evidence type="ECO:0000313" key="4">
    <source>
        <dbReference type="Proteomes" id="UP000807115"/>
    </source>
</evidence>
<comment type="domain">
    <text evidence="1">The twin CX3C motif contains 4 conserved Cys residues that form 2 disulfide bonds in the mitochondrial intermembrane space.</text>
</comment>
<gene>
    <name evidence="3" type="ORF">BDA96_02G272000</name>
</gene>
<comment type="subunit">
    <text evidence="1">Heterohexamer.</text>
</comment>
<reference evidence="3" key="1">
    <citation type="journal article" date="2019" name="BMC Genomics">
        <title>A new reference genome for Sorghum bicolor reveals high levels of sequence similarity between sweet and grain genotypes: implications for the genetics of sugar metabolism.</title>
        <authorList>
            <person name="Cooper E.A."/>
            <person name="Brenton Z.W."/>
            <person name="Flinn B.S."/>
            <person name="Jenkins J."/>
            <person name="Shu S."/>
            <person name="Flowers D."/>
            <person name="Luo F."/>
            <person name="Wang Y."/>
            <person name="Xia P."/>
            <person name="Barry K."/>
            <person name="Daum C."/>
            <person name="Lipzen A."/>
            <person name="Yoshinaga Y."/>
            <person name="Schmutz J."/>
            <person name="Saski C."/>
            <person name="Vermerris W."/>
            <person name="Kresovich S."/>
        </authorList>
    </citation>
    <scope>NUCLEOTIDE SEQUENCE</scope>
</reference>
<sequence>MATMDVDNSPEQAELGRLLEQEKEQLMAKEMVSKLTSVCWDKCMTSTPGSKLSPGETSCLSNCARRFLDMSMIYWPGVSAISFSSSGTPALSHSISSNST</sequence>
<keyword evidence="1" id="KW-0999">Mitochondrion inner membrane</keyword>
<comment type="caution">
    <text evidence="3">The sequence shown here is derived from an EMBL/GenBank/DDBJ whole genome shotgun (WGS) entry which is preliminary data.</text>
</comment>
<dbReference type="InterPro" id="IPR004217">
    <property type="entry name" value="Tim10-like"/>
</dbReference>
<reference evidence="3" key="2">
    <citation type="submission" date="2020-10" db="EMBL/GenBank/DDBJ databases">
        <authorList>
            <person name="Cooper E.A."/>
            <person name="Brenton Z.W."/>
            <person name="Flinn B.S."/>
            <person name="Jenkins J."/>
            <person name="Shu S."/>
            <person name="Flowers D."/>
            <person name="Luo F."/>
            <person name="Wang Y."/>
            <person name="Xia P."/>
            <person name="Barry K."/>
            <person name="Daum C."/>
            <person name="Lipzen A."/>
            <person name="Yoshinaga Y."/>
            <person name="Schmutz J."/>
            <person name="Saski C."/>
            <person name="Vermerris W."/>
            <person name="Kresovich S."/>
        </authorList>
    </citation>
    <scope>NUCLEOTIDE SEQUENCE</scope>
</reference>
<dbReference type="Pfam" id="PF02953">
    <property type="entry name" value="zf-Tim10_DDP"/>
    <property type="match status" value="1"/>
</dbReference>
<accession>A0A921RRB0</accession>
<evidence type="ECO:0000259" key="2">
    <source>
        <dbReference type="Pfam" id="PF02953"/>
    </source>
</evidence>